<dbReference type="CDD" id="cd17332">
    <property type="entry name" value="MFS_MelB_like"/>
    <property type="match status" value="1"/>
</dbReference>
<reference evidence="3" key="1">
    <citation type="submission" date="2020-10" db="EMBL/GenBank/DDBJ databases">
        <authorList>
            <person name="Gilroy R."/>
        </authorList>
    </citation>
    <scope>NUCLEOTIDE SEQUENCE</scope>
    <source>
        <strain evidence="3">517</strain>
    </source>
</reference>
<protein>
    <submittedName>
        <fullName evidence="3">MFS transporter</fullName>
    </submittedName>
</protein>
<feature type="transmembrane region" description="Helical" evidence="2">
    <location>
        <begin position="462"/>
        <end position="489"/>
    </location>
</feature>
<dbReference type="SUPFAM" id="SSF103473">
    <property type="entry name" value="MFS general substrate transporter"/>
    <property type="match status" value="1"/>
</dbReference>
<evidence type="ECO:0000256" key="2">
    <source>
        <dbReference type="SAM" id="Phobius"/>
    </source>
</evidence>
<keyword evidence="2" id="KW-0472">Membrane</keyword>
<feature type="region of interest" description="Disordered" evidence="1">
    <location>
        <begin position="1"/>
        <end position="27"/>
    </location>
</feature>
<dbReference type="GO" id="GO:0005886">
    <property type="term" value="C:plasma membrane"/>
    <property type="evidence" value="ECO:0007669"/>
    <property type="project" value="TreeGrafter"/>
</dbReference>
<dbReference type="GO" id="GO:0008643">
    <property type="term" value="P:carbohydrate transport"/>
    <property type="evidence" value="ECO:0007669"/>
    <property type="project" value="InterPro"/>
</dbReference>
<feature type="transmembrane region" description="Helical" evidence="2">
    <location>
        <begin position="421"/>
        <end position="442"/>
    </location>
</feature>
<sequence length="538" mass="59349">MPENNDYLDTTAAVAGNAEESNPEDAVRDAKVDKNHPDYIPVKEKWAYGIGALMDGGGVALMSCIMLKYMTSLGITAALAGTIMMIAKLWDAVSDPLMGVISDNTRSRYGRRKPYMFVGGILLIVGLFLLFAPVKSWGMSDGGFIAYILIMYLLWNTFSTITQVPYCSLASDISPNFRERNNANTVKLIFSSAAAGIAYIVPLLVLEAYTTPESSMLPAINGTEFWLIIAIVFGTLFGGGLIVASIFVKERIQPTGPREKFNLRKFIENYAEPFRNKSFRWHIVMYSSAFMCMDMLSALAVYYATDVWHGETLLGMEFSSMFIVAPLMVAAVIAFPLVRWVMDKKSKQFAFRMGLPCYIVGGIMMAVMSPSWTPPVLIPIFAFIMGLGFGGAQMMPWIIFPDTVDVAEFATGNRPTGSYSGMMTLIRKIAGALGVGLVGWLLDAANYESSDAPDIYIVQSDGALLAIRLIMGISIAVLISIALFASFRFKVTNKKLHRMRYFIEANKAGKLAELPAEELKERDAMIKELYGTVKQQIE</sequence>
<feature type="transmembrane region" description="Helical" evidence="2">
    <location>
        <begin position="323"/>
        <end position="342"/>
    </location>
</feature>
<accession>A0A940DJP4</accession>
<evidence type="ECO:0000313" key="3">
    <source>
        <dbReference type="EMBL" id="MBO8424730.1"/>
    </source>
</evidence>
<feature type="transmembrane region" description="Helical" evidence="2">
    <location>
        <begin position="144"/>
        <end position="167"/>
    </location>
</feature>
<keyword evidence="2" id="KW-0812">Transmembrane</keyword>
<dbReference type="Gene3D" id="1.20.1250.20">
    <property type="entry name" value="MFS general substrate transporter like domains"/>
    <property type="match status" value="1"/>
</dbReference>
<feature type="transmembrane region" description="Helical" evidence="2">
    <location>
        <begin position="188"/>
        <end position="205"/>
    </location>
</feature>
<dbReference type="Pfam" id="PF13347">
    <property type="entry name" value="MFS_2"/>
    <property type="match status" value="1"/>
</dbReference>
<feature type="transmembrane region" description="Helical" evidence="2">
    <location>
        <begin position="283"/>
        <end position="303"/>
    </location>
</feature>
<dbReference type="PANTHER" id="PTHR11328:SF24">
    <property type="entry name" value="MAJOR FACILITATOR SUPERFAMILY (MFS) PROFILE DOMAIN-CONTAINING PROTEIN"/>
    <property type="match status" value="1"/>
</dbReference>
<comment type="caution">
    <text evidence="3">The sequence shown here is derived from an EMBL/GenBank/DDBJ whole genome shotgun (WGS) entry which is preliminary data.</text>
</comment>
<dbReference type="InterPro" id="IPR036259">
    <property type="entry name" value="MFS_trans_sf"/>
</dbReference>
<dbReference type="AlphaFoldDB" id="A0A940DJP4"/>
<reference evidence="3" key="2">
    <citation type="journal article" date="2021" name="PeerJ">
        <title>Extensive microbial diversity within the chicken gut microbiome revealed by metagenomics and culture.</title>
        <authorList>
            <person name="Gilroy R."/>
            <person name="Ravi A."/>
            <person name="Getino M."/>
            <person name="Pursley I."/>
            <person name="Horton D.L."/>
            <person name="Alikhan N.F."/>
            <person name="Baker D."/>
            <person name="Gharbi K."/>
            <person name="Hall N."/>
            <person name="Watson M."/>
            <person name="Adriaenssens E.M."/>
            <person name="Foster-Nyarko E."/>
            <person name="Jarju S."/>
            <person name="Secka A."/>
            <person name="Antonio M."/>
            <person name="Oren A."/>
            <person name="Chaudhuri R.R."/>
            <person name="La Ragione R."/>
            <person name="Hildebrand F."/>
            <person name="Pallen M.J."/>
        </authorList>
    </citation>
    <scope>NUCLEOTIDE SEQUENCE</scope>
    <source>
        <strain evidence="3">517</strain>
    </source>
</reference>
<dbReference type="Proteomes" id="UP000727857">
    <property type="component" value="Unassembled WGS sequence"/>
</dbReference>
<proteinExistence type="predicted"/>
<dbReference type="GO" id="GO:0015293">
    <property type="term" value="F:symporter activity"/>
    <property type="evidence" value="ECO:0007669"/>
    <property type="project" value="InterPro"/>
</dbReference>
<dbReference type="PANTHER" id="PTHR11328">
    <property type="entry name" value="MAJOR FACILITATOR SUPERFAMILY DOMAIN-CONTAINING PROTEIN"/>
    <property type="match status" value="1"/>
</dbReference>
<feature type="transmembrane region" description="Helical" evidence="2">
    <location>
        <begin position="225"/>
        <end position="248"/>
    </location>
</feature>
<dbReference type="InterPro" id="IPR039672">
    <property type="entry name" value="MFS_2"/>
</dbReference>
<evidence type="ECO:0000313" key="4">
    <source>
        <dbReference type="Proteomes" id="UP000727857"/>
    </source>
</evidence>
<keyword evidence="2" id="KW-1133">Transmembrane helix</keyword>
<feature type="transmembrane region" description="Helical" evidence="2">
    <location>
        <begin position="349"/>
        <end position="370"/>
    </location>
</feature>
<feature type="transmembrane region" description="Helical" evidence="2">
    <location>
        <begin position="114"/>
        <end position="132"/>
    </location>
</feature>
<dbReference type="EMBL" id="JADINF010000174">
    <property type="protein sequence ID" value="MBO8424730.1"/>
    <property type="molecule type" value="Genomic_DNA"/>
</dbReference>
<organism evidence="3 4">
    <name type="scientific">Candidatus Stercoripulliclostridium pullicola</name>
    <dbReference type="NCBI Taxonomy" id="2840953"/>
    <lineage>
        <taxon>Bacteria</taxon>
        <taxon>Bacillati</taxon>
        <taxon>Bacillota</taxon>
        <taxon>Clostridia</taxon>
        <taxon>Eubacteriales</taxon>
        <taxon>Candidatus Stercoripulliclostridium</taxon>
    </lineage>
</organism>
<gene>
    <name evidence="3" type="ORF">IAB16_06895</name>
</gene>
<name>A0A940DJP4_9FIRM</name>
<evidence type="ECO:0000256" key="1">
    <source>
        <dbReference type="SAM" id="MobiDB-lite"/>
    </source>
</evidence>
<feature type="transmembrane region" description="Helical" evidence="2">
    <location>
        <begin position="376"/>
        <end position="400"/>
    </location>
</feature>